<dbReference type="KEGG" id="cap:CLDAP_27250"/>
<sequence>MLYKERHAELLRAAEHARLLQLIQQSNSAQHTDRFVALQFIGKALIHIGSWLESLGTSFAGDLKPANVQTRGACDG</sequence>
<name>I0I677_CALAS</name>
<reference evidence="1 2" key="1">
    <citation type="submission" date="2012-02" db="EMBL/GenBank/DDBJ databases">
        <title>Complete genome sequence of Caldilinea aerophila DSM 14535 (= NBRC 102666).</title>
        <authorList>
            <person name="Oguchi A."/>
            <person name="Hosoyama A."/>
            <person name="Sekine M."/>
            <person name="Fukai R."/>
            <person name="Kato Y."/>
            <person name="Nakamura S."/>
            <person name="Hanada S."/>
            <person name="Yamazaki S."/>
            <person name="Fujita N."/>
        </authorList>
    </citation>
    <scope>NUCLEOTIDE SEQUENCE [LARGE SCALE GENOMIC DNA]</scope>
    <source>
        <strain evidence="2">DSM 14535 / JCM 11387 / NBRC 104270 / STL-6-O1</strain>
    </source>
</reference>
<keyword evidence="2" id="KW-1185">Reference proteome</keyword>
<protein>
    <submittedName>
        <fullName evidence="1">Uncharacterized protein</fullName>
    </submittedName>
</protein>
<dbReference type="Proteomes" id="UP000007880">
    <property type="component" value="Chromosome"/>
</dbReference>
<accession>I0I677</accession>
<dbReference type="AlphaFoldDB" id="I0I677"/>
<evidence type="ECO:0000313" key="1">
    <source>
        <dbReference type="EMBL" id="BAM00765.1"/>
    </source>
</evidence>
<gene>
    <name evidence="1" type="ordered locus">CLDAP_27250</name>
</gene>
<organism evidence="1 2">
    <name type="scientific">Caldilinea aerophila (strain DSM 14535 / JCM 11387 / NBRC 104270 / STL-6-O1)</name>
    <dbReference type="NCBI Taxonomy" id="926550"/>
    <lineage>
        <taxon>Bacteria</taxon>
        <taxon>Bacillati</taxon>
        <taxon>Chloroflexota</taxon>
        <taxon>Caldilineae</taxon>
        <taxon>Caldilineales</taxon>
        <taxon>Caldilineaceae</taxon>
        <taxon>Caldilinea</taxon>
    </lineage>
</organism>
<dbReference type="HOGENOM" id="CLU_2647672_0_0_0"/>
<evidence type="ECO:0000313" key="2">
    <source>
        <dbReference type="Proteomes" id="UP000007880"/>
    </source>
</evidence>
<dbReference type="EMBL" id="AP012337">
    <property type="protein sequence ID" value="BAM00765.1"/>
    <property type="molecule type" value="Genomic_DNA"/>
</dbReference>
<proteinExistence type="predicted"/>